<evidence type="ECO:0000313" key="1">
    <source>
        <dbReference type="EMBL" id="NER30089.1"/>
    </source>
</evidence>
<reference evidence="1" key="1">
    <citation type="submission" date="2019-11" db="EMBL/GenBank/DDBJ databases">
        <title>Genomic insights into an expanded diversity of filamentous marine cyanobacteria reveals the extraordinary biosynthetic potential of Moorea and Okeania.</title>
        <authorList>
            <person name="Ferreira Leao T."/>
            <person name="Wang M."/>
            <person name="Moss N."/>
            <person name="Da Silva R."/>
            <person name="Sanders J."/>
            <person name="Nurk S."/>
            <person name="Gurevich A."/>
            <person name="Humphrey G."/>
            <person name="Reher R."/>
            <person name="Zhu Q."/>
            <person name="Belda-Ferre P."/>
            <person name="Glukhov E."/>
            <person name="Rex R."/>
            <person name="Dorrestein P.C."/>
            <person name="Knight R."/>
            <person name="Pevzner P."/>
            <person name="Gerwick W.H."/>
            <person name="Gerwick L."/>
        </authorList>
    </citation>
    <scope>NUCLEOTIDE SEQUENCE</scope>
    <source>
        <strain evidence="1">SIO1C4</strain>
    </source>
</reference>
<comment type="caution">
    <text evidence="1">The sequence shown here is derived from an EMBL/GenBank/DDBJ whole genome shotgun (WGS) entry which is preliminary data.</text>
</comment>
<name>A0A6B3NAG3_9CYAN</name>
<dbReference type="EMBL" id="JAAHFQ010000485">
    <property type="protein sequence ID" value="NER30089.1"/>
    <property type="molecule type" value="Genomic_DNA"/>
</dbReference>
<gene>
    <name evidence="1" type="ORF">F6J89_21320</name>
</gene>
<organism evidence="1">
    <name type="scientific">Symploca sp. SIO1C4</name>
    <dbReference type="NCBI Taxonomy" id="2607765"/>
    <lineage>
        <taxon>Bacteria</taxon>
        <taxon>Bacillati</taxon>
        <taxon>Cyanobacteriota</taxon>
        <taxon>Cyanophyceae</taxon>
        <taxon>Coleofasciculales</taxon>
        <taxon>Coleofasciculaceae</taxon>
        <taxon>Symploca</taxon>
    </lineage>
</organism>
<proteinExistence type="predicted"/>
<protein>
    <submittedName>
        <fullName evidence="1">Uncharacterized protein</fullName>
    </submittedName>
</protein>
<sequence length="93" mass="10207">MINYPDLASAIRGVCEQWCQQNGYTDLFCRNGEWWAFPPNGVMPVPLKNAIAPEAKYSQEVKIGRVSIALMPDGSLLANNNPIVINSQKSPAS</sequence>
<dbReference type="AlphaFoldDB" id="A0A6B3NAG3"/>
<accession>A0A6B3NAG3</accession>